<keyword evidence="8" id="KW-1185">Reference proteome</keyword>
<feature type="domain" description="Metallo-beta-lactamase" evidence="6">
    <location>
        <begin position="127"/>
        <end position="349"/>
    </location>
</feature>
<dbReference type="InterPro" id="IPR044097">
    <property type="entry name" value="Bds1/SdsA1_MBL-fold"/>
</dbReference>
<evidence type="ECO:0000256" key="5">
    <source>
        <dbReference type="SAM" id="SignalP"/>
    </source>
</evidence>
<evidence type="ECO:0000256" key="3">
    <source>
        <dbReference type="ARBA" id="ARBA00022833"/>
    </source>
</evidence>
<evidence type="ECO:0000256" key="1">
    <source>
        <dbReference type="ARBA" id="ARBA00022723"/>
    </source>
</evidence>
<dbReference type="InterPro" id="IPR029229">
    <property type="entry name" value="Alkyl_sulf_C"/>
</dbReference>
<dbReference type="GO" id="GO:0046983">
    <property type="term" value="F:protein dimerization activity"/>
    <property type="evidence" value="ECO:0007669"/>
    <property type="project" value="InterPro"/>
</dbReference>
<dbReference type="Pfam" id="PF14863">
    <property type="entry name" value="Alkyl_sulf_dimr"/>
    <property type="match status" value="1"/>
</dbReference>
<dbReference type="SUPFAM" id="SSF56281">
    <property type="entry name" value="Metallo-hydrolase/oxidoreductase"/>
    <property type="match status" value="1"/>
</dbReference>
<accession>A0A840RCV1</accession>
<keyword evidence="3" id="KW-0862">Zinc</keyword>
<feature type="signal peptide" evidence="5">
    <location>
        <begin position="1"/>
        <end position="24"/>
    </location>
</feature>
<dbReference type="Pfam" id="PF14864">
    <property type="entry name" value="Alkyl_sulf_C"/>
    <property type="match status" value="1"/>
</dbReference>
<dbReference type="SUPFAM" id="SSF55718">
    <property type="entry name" value="SCP-like"/>
    <property type="match status" value="1"/>
</dbReference>
<gene>
    <name evidence="7" type="ORF">HNQ50_000852</name>
</gene>
<dbReference type="Gene3D" id="1.25.40.880">
    <property type="entry name" value="Alkyl sulfatase, dimerisation domain"/>
    <property type="match status" value="1"/>
</dbReference>
<dbReference type="EMBL" id="JACHHN010000001">
    <property type="protein sequence ID" value="MBB5190142.1"/>
    <property type="molecule type" value="Genomic_DNA"/>
</dbReference>
<dbReference type="GO" id="GO:0018909">
    <property type="term" value="P:dodecyl sulfate metabolic process"/>
    <property type="evidence" value="ECO:0007669"/>
    <property type="project" value="InterPro"/>
</dbReference>
<dbReference type="PANTHER" id="PTHR43223:SF1">
    <property type="entry name" value="ALKYL_ARYL-SULFATASE BDS1"/>
    <property type="match status" value="1"/>
</dbReference>
<evidence type="ECO:0000256" key="4">
    <source>
        <dbReference type="ARBA" id="ARBA00033751"/>
    </source>
</evidence>
<dbReference type="AlphaFoldDB" id="A0A840RCV1"/>
<keyword evidence="2 7" id="KW-0378">Hydrolase</keyword>
<dbReference type="InterPro" id="IPR029228">
    <property type="entry name" value="Alkyl_sulf_dimr"/>
</dbReference>
<dbReference type="InterPro" id="IPR052195">
    <property type="entry name" value="Bact_Alkyl/Aryl-Sulfatase"/>
</dbReference>
<dbReference type="RefSeq" id="WP_184097840.1">
    <property type="nucleotide sequence ID" value="NZ_JACHHN010000001.1"/>
</dbReference>
<dbReference type="GO" id="GO:0046872">
    <property type="term" value="F:metal ion binding"/>
    <property type="evidence" value="ECO:0007669"/>
    <property type="project" value="UniProtKB-KW"/>
</dbReference>
<keyword evidence="1" id="KW-0479">Metal-binding</keyword>
<sequence>MEHFSFRRTLLSLTLSLAVAHAFAEGPKPATSFTKAENQKLLDYLPFDNKQDFDDVKRGFIADLPSPIIKGSSGNTVIDLSQFDFLKQQGPAPDTVNPSLWRQEQLLSVRGLFKVVDGVYQVRNIDLANISFIRGKTGWIVIDPLTSVETAKAALDLINAKVENLPVTGVIFTHSHVDHFAGIRGVVKEEDVRAGKVPVVAPEGFMEESVSENVFAGNVMSRRASYMYGNLLPKNPQGAVGAGLGLTTAAGTITLFAPSKLIEKTGEKMSIDGVDVEFQMAPGTEAPAEMLFYFPQFKLIDLAEDATHTLHNLLTMRGAKVRDASKWGKTLDTTLDMWGKDAVVSMGSHHWPQWGNERVVKHLEDQRDLYKYINDQVLRMANEGLTMHEIADQFVLPDGLAKEFYNRGYYGDLKHNVRSTYQFYQGWWDGNPANLNPLPPVEEGKKYVEMIGVDKMMSSAKAAFDKGDYRWSATITNKIVFAQPDNQAAKNLEADALEQMGYQAESGPARDFYLSGAQELRNGIQKAATPNTSSPDIIRGMTTEMFLDFLGVHFNGPKLGNHTYHFNLIFPDTKEKFTLYAENGVLGYGKDKQYPSGADATITLNRSTLDKIALGQLKLGNLSETGEVKFDGDKAKFNELVTYFDKFDFWFPIAAP</sequence>
<feature type="chain" id="PRO_5033046631" evidence="5">
    <location>
        <begin position="25"/>
        <end position="656"/>
    </location>
</feature>
<evidence type="ECO:0000313" key="8">
    <source>
        <dbReference type="Proteomes" id="UP000543030"/>
    </source>
</evidence>
<dbReference type="Proteomes" id="UP000543030">
    <property type="component" value="Unassembled WGS sequence"/>
</dbReference>
<name>A0A840RCV1_9NEIS</name>
<dbReference type="InterPro" id="IPR001279">
    <property type="entry name" value="Metallo-B-lactamas"/>
</dbReference>
<proteinExistence type="inferred from homology"/>
<protein>
    <submittedName>
        <fullName evidence="7">Alkyl sulfatase BDS1-like metallo-beta-lactamase superfamily hydrolase</fullName>
    </submittedName>
</protein>
<organism evidence="7 8">
    <name type="scientific">Silvimonas terrae</name>
    <dbReference type="NCBI Taxonomy" id="300266"/>
    <lineage>
        <taxon>Bacteria</taxon>
        <taxon>Pseudomonadati</taxon>
        <taxon>Pseudomonadota</taxon>
        <taxon>Betaproteobacteria</taxon>
        <taxon>Neisseriales</taxon>
        <taxon>Chitinibacteraceae</taxon>
        <taxon>Silvimonas</taxon>
    </lineage>
</organism>
<dbReference type="PANTHER" id="PTHR43223">
    <property type="entry name" value="ALKYL/ARYL-SULFATASE"/>
    <property type="match status" value="1"/>
</dbReference>
<dbReference type="Gene3D" id="3.60.15.30">
    <property type="entry name" value="Metallo-beta-lactamase domain"/>
    <property type="match status" value="1"/>
</dbReference>
<evidence type="ECO:0000313" key="7">
    <source>
        <dbReference type="EMBL" id="MBB5190142.1"/>
    </source>
</evidence>
<comment type="caution">
    <text evidence="7">The sequence shown here is derived from an EMBL/GenBank/DDBJ whole genome shotgun (WGS) entry which is preliminary data.</text>
</comment>
<dbReference type="InterPro" id="IPR036527">
    <property type="entry name" value="SCP2_sterol-bd_dom_sf"/>
</dbReference>
<evidence type="ECO:0000259" key="6">
    <source>
        <dbReference type="SMART" id="SM00849"/>
    </source>
</evidence>
<reference evidence="7 8" key="1">
    <citation type="submission" date="2020-08" db="EMBL/GenBank/DDBJ databases">
        <title>Genomic Encyclopedia of Type Strains, Phase IV (KMG-IV): sequencing the most valuable type-strain genomes for metagenomic binning, comparative biology and taxonomic classification.</title>
        <authorList>
            <person name="Goeker M."/>
        </authorList>
    </citation>
    <scope>NUCLEOTIDE SEQUENCE [LARGE SCALE GENOMIC DNA]</scope>
    <source>
        <strain evidence="7 8">DSM 18233</strain>
    </source>
</reference>
<dbReference type="InterPro" id="IPR036866">
    <property type="entry name" value="RibonucZ/Hydroxyglut_hydro"/>
</dbReference>
<dbReference type="SMART" id="SM00849">
    <property type="entry name" value="Lactamase_B"/>
    <property type="match status" value="1"/>
</dbReference>
<comment type="similarity">
    <text evidence="4">Belongs to the metallo-beta-lactamase superfamily. Type III sulfatase family.</text>
</comment>
<dbReference type="FunFam" id="3.60.15.30:FF:000001">
    <property type="entry name" value="Alkyl/aryl-sulfatase BDS1"/>
    <property type="match status" value="1"/>
</dbReference>
<dbReference type="GO" id="GO:0018741">
    <property type="term" value="F:linear primary-alkylsulfatase activity"/>
    <property type="evidence" value="ECO:0007669"/>
    <property type="project" value="InterPro"/>
</dbReference>
<dbReference type="InterPro" id="IPR038536">
    <property type="entry name" value="Alkyl/aryl-sulf_dimr_sf"/>
</dbReference>
<dbReference type="CDD" id="cd07710">
    <property type="entry name" value="arylsulfatase_Sdsa1-like_MBL-fold"/>
    <property type="match status" value="1"/>
</dbReference>
<keyword evidence="5" id="KW-0732">Signal</keyword>
<evidence type="ECO:0000256" key="2">
    <source>
        <dbReference type="ARBA" id="ARBA00022801"/>
    </source>
</evidence>
<dbReference type="Gene3D" id="3.30.1050.10">
    <property type="entry name" value="SCP2 sterol-binding domain"/>
    <property type="match status" value="1"/>
</dbReference>
<dbReference type="Pfam" id="PF00753">
    <property type="entry name" value="Lactamase_B"/>
    <property type="match status" value="1"/>
</dbReference>